<proteinExistence type="inferred from homology"/>
<dbReference type="KEGG" id="jda:BW727_101861"/>
<dbReference type="EMBL" id="CP019728">
    <property type="protein sequence ID" value="AQS54185.1"/>
    <property type="molecule type" value="Genomic_DNA"/>
</dbReference>
<comment type="similarity">
    <text evidence="2">Belongs to the bacterial flagellin family.</text>
</comment>
<evidence type="ECO:0000256" key="2">
    <source>
        <dbReference type="ARBA" id="ARBA00005709"/>
    </source>
</evidence>
<evidence type="ECO:0000313" key="6">
    <source>
        <dbReference type="EMBL" id="AQS54185.1"/>
    </source>
</evidence>
<keyword evidence="7" id="KW-1185">Reference proteome</keyword>
<accession>A0A1S6IRK4</accession>
<dbReference type="AlphaFoldDB" id="A0A1S6IRK4"/>
<keyword evidence="6" id="KW-0966">Cell projection</keyword>
<comment type="subcellular location">
    <subcellularLocation>
        <location evidence="1">Bacterial flagellum</location>
    </subcellularLocation>
</comment>
<organism evidence="6 7">
    <name type="scientific">Jeotgalibaca dankookensis</name>
    <dbReference type="NCBI Taxonomy" id="708126"/>
    <lineage>
        <taxon>Bacteria</taxon>
        <taxon>Bacillati</taxon>
        <taxon>Bacillota</taxon>
        <taxon>Bacilli</taxon>
        <taxon>Lactobacillales</taxon>
        <taxon>Carnobacteriaceae</taxon>
        <taxon>Jeotgalibaca</taxon>
    </lineage>
</organism>
<dbReference type="NCBIfam" id="TIGR02550">
    <property type="entry name" value="flagell_flgL"/>
    <property type="match status" value="1"/>
</dbReference>
<dbReference type="RefSeq" id="WP_062467807.1">
    <property type="nucleotide sequence ID" value="NZ_BBYN01000003.1"/>
</dbReference>
<evidence type="ECO:0000256" key="1">
    <source>
        <dbReference type="ARBA" id="ARBA00004365"/>
    </source>
</evidence>
<feature type="domain" description="Flagellin N-terminal" evidence="4">
    <location>
        <begin position="3"/>
        <end position="140"/>
    </location>
</feature>
<dbReference type="GO" id="GO:0005198">
    <property type="term" value="F:structural molecule activity"/>
    <property type="evidence" value="ECO:0007669"/>
    <property type="project" value="InterPro"/>
</dbReference>
<dbReference type="GO" id="GO:0009424">
    <property type="term" value="C:bacterial-type flagellum hook"/>
    <property type="evidence" value="ECO:0007669"/>
    <property type="project" value="InterPro"/>
</dbReference>
<dbReference type="Proteomes" id="UP000188993">
    <property type="component" value="Chromosome"/>
</dbReference>
<dbReference type="Pfam" id="PF00669">
    <property type="entry name" value="Flagellin_N"/>
    <property type="match status" value="1"/>
</dbReference>
<dbReference type="InterPro" id="IPR013384">
    <property type="entry name" value="Flagell_FlgL"/>
</dbReference>
<dbReference type="InterPro" id="IPR001029">
    <property type="entry name" value="Flagellin_N"/>
</dbReference>
<protein>
    <submittedName>
        <fullName evidence="6">Flagellar hook-associated protein 3</fullName>
    </submittedName>
</protein>
<name>A0A1S6IRK4_9LACT</name>
<dbReference type="InterPro" id="IPR046358">
    <property type="entry name" value="Flagellin_C"/>
</dbReference>
<reference evidence="6 7" key="1">
    <citation type="journal article" date="2014" name="Int. J. Syst. Evol. Microbiol.">
        <title>Jeotgalibaca dankookensis gen. nov., sp. nov., a member of the family Carnobacteriaceae, isolated from seujeot (Korean traditional food).</title>
        <authorList>
            <person name="Lee D.G."/>
            <person name="Trujillo M.E."/>
            <person name="Kang H."/>
            <person name="Ahn T.Y."/>
        </authorList>
    </citation>
    <scope>NUCLEOTIDE SEQUENCE [LARGE SCALE GENOMIC DNA]</scope>
    <source>
        <strain evidence="6 7">EX-07</strain>
    </source>
</reference>
<evidence type="ECO:0000313" key="7">
    <source>
        <dbReference type="Proteomes" id="UP000188993"/>
    </source>
</evidence>
<dbReference type="InterPro" id="IPR001492">
    <property type="entry name" value="Flagellin"/>
</dbReference>
<dbReference type="OrthoDB" id="9758307at2"/>
<dbReference type="Gene3D" id="1.20.1330.10">
    <property type="entry name" value="f41 fragment of flagellin, N-terminal domain"/>
    <property type="match status" value="1"/>
</dbReference>
<dbReference type="GO" id="GO:0071973">
    <property type="term" value="P:bacterial-type flagellum-dependent cell motility"/>
    <property type="evidence" value="ECO:0007669"/>
    <property type="project" value="InterPro"/>
</dbReference>
<keyword evidence="6" id="KW-0969">Cilium</keyword>
<evidence type="ECO:0000259" key="4">
    <source>
        <dbReference type="Pfam" id="PF00669"/>
    </source>
</evidence>
<keyword evidence="3" id="KW-0975">Bacterial flagellum</keyword>
<dbReference type="PANTHER" id="PTHR42792:SF1">
    <property type="entry name" value="FLAGELLAR HOOK-ASSOCIATED PROTEIN 3"/>
    <property type="match status" value="1"/>
</dbReference>
<dbReference type="SUPFAM" id="SSF64518">
    <property type="entry name" value="Phase 1 flagellin"/>
    <property type="match status" value="1"/>
</dbReference>
<keyword evidence="6" id="KW-0282">Flagellum</keyword>
<dbReference type="Pfam" id="PF00700">
    <property type="entry name" value="Flagellin_C"/>
    <property type="match status" value="1"/>
</dbReference>
<gene>
    <name evidence="6" type="primary">flgL</name>
    <name evidence="6" type="ORF">BW727_101861</name>
</gene>
<sequence>MRITDNMMTKSYLKNLARNQQNVQKYHHQLSSMKEVSKPSDNPLLVSQIIGLKENVNSNQQYQSTIKDAIDWSNMQDASLGKATDSLMRISTLVQSAATDTMNASDRLIVRAEIETEIQTFVDALNTNYGGRYIFGGTETLKTPFEMSQDADGALTGIIYNGTSQNISREISPGVTVDLLTNGAGVLNDSGQSLGALFKEVVSALKNDDTKAVAATVGKVTTAIDHVVSFRTEVGAVSNRLGSALSRNESQDLNLREMLSSKEDIDFAKKYMQFSNEQVAYQASLQMGTKILNTTILDYL</sequence>
<dbReference type="STRING" id="708126.BW727_101861"/>
<dbReference type="PANTHER" id="PTHR42792">
    <property type="entry name" value="FLAGELLIN"/>
    <property type="match status" value="1"/>
</dbReference>
<feature type="domain" description="Flagellin C-terminal" evidence="5">
    <location>
        <begin position="218"/>
        <end position="300"/>
    </location>
</feature>
<evidence type="ECO:0000256" key="3">
    <source>
        <dbReference type="ARBA" id="ARBA00023143"/>
    </source>
</evidence>
<evidence type="ECO:0000259" key="5">
    <source>
        <dbReference type="Pfam" id="PF00700"/>
    </source>
</evidence>